<evidence type="ECO:0000313" key="2">
    <source>
        <dbReference type="EMBL" id="KIW04064.1"/>
    </source>
</evidence>
<dbReference type="SUPFAM" id="SSF81383">
    <property type="entry name" value="F-box domain"/>
    <property type="match status" value="1"/>
</dbReference>
<evidence type="ECO:0000313" key="3">
    <source>
        <dbReference type="Proteomes" id="UP000053259"/>
    </source>
</evidence>
<dbReference type="AlphaFoldDB" id="A0A0D2AY54"/>
<gene>
    <name evidence="2" type="ORF">PV09_04882</name>
</gene>
<proteinExistence type="predicted"/>
<accession>A0A0D2AY54</accession>
<keyword evidence="3" id="KW-1185">Reference proteome</keyword>
<dbReference type="RefSeq" id="XP_016213933.1">
    <property type="nucleotide sequence ID" value="XM_016358315.1"/>
</dbReference>
<dbReference type="OrthoDB" id="5372764at2759"/>
<dbReference type="InterPro" id="IPR001810">
    <property type="entry name" value="F-box_dom"/>
</dbReference>
<name>A0A0D2AY54_9PEZI</name>
<protein>
    <recommendedName>
        <fullName evidence="1">F-box domain-containing protein</fullName>
    </recommendedName>
</protein>
<dbReference type="VEuPathDB" id="FungiDB:PV09_04882"/>
<dbReference type="GeneID" id="27312855"/>
<evidence type="ECO:0000259" key="1">
    <source>
        <dbReference type="Pfam" id="PF12937"/>
    </source>
</evidence>
<dbReference type="Proteomes" id="UP000053259">
    <property type="component" value="Unassembled WGS sequence"/>
</dbReference>
<dbReference type="InterPro" id="IPR036047">
    <property type="entry name" value="F-box-like_dom_sf"/>
</dbReference>
<dbReference type="Gene3D" id="1.20.1280.50">
    <property type="match status" value="1"/>
</dbReference>
<reference evidence="2 3" key="1">
    <citation type="submission" date="2015-01" db="EMBL/GenBank/DDBJ databases">
        <title>The Genome Sequence of Ochroconis gallopava CBS43764.</title>
        <authorList>
            <consortium name="The Broad Institute Genomics Platform"/>
            <person name="Cuomo C."/>
            <person name="de Hoog S."/>
            <person name="Gorbushina A."/>
            <person name="Stielow B."/>
            <person name="Teixiera M."/>
            <person name="Abouelleil A."/>
            <person name="Chapman S.B."/>
            <person name="Priest M."/>
            <person name="Young S.K."/>
            <person name="Wortman J."/>
            <person name="Nusbaum C."/>
            <person name="Birren B."/>
        </authorList>
    </citation>
    <scope>NUCLEOTIDE SEQUENCE [LARGE SCALE GENOMIC DNA]</scope>
    <source>
        <strain evidence="2 3">CBS 43764</strain>
    </source>
</reference>
<dbReference type="InParanoid" id="A0A0D2AY54"/>
<dbReference type="EMBL" id="KN847542">
    <property type="protein sequence ID" value="KIW04064.1"/>
    <property type="molecule type" value="Genomic_DNA"/>
</dbReference>
<sequence>MFPERIPEVDLGKRVPLWPLRDLEASEDKQAASEYESSAVRHGARVAVEDLYLEDLLSTSGDKHSPTRPTVFGERLSVAQASVLQTAELLELLLSFLPSATLWQARYVCKSWRELIETSPMLRRNLGYTSTLPPQAPTRETAIHTVFKINPVLESLNLVKTNRNLFKIADFNFPARWRTVKAAWRDLQLCEPPIQRVFLASAWLDKYLECESGLTAGMIADRVELSRVGTLSSVHTCW</sequence>
<feature type="domain" description="F-box" evidence="1">
    <location>
        <begin position="88"/>
        <end position="119"/>
    </location>
</feature>
<dbReference type="HOGENOM" id="CLU_1166626_0_0_1"/>
<dbReference type="Pfam" id="PF12937">
    <property type="entry name" value="F-box-like"/>
    <property type="match status" value="1"/>
</dbReference>
<organism evidence="2 3">
    <name type="scientific">Verruconis gallopava</name>
    <dbReference type="NCBI Taxonomy" id="253628"/>
    <lineage>
        <taxon>Eukaryota</taxon>
        <taxon>Fungi</taxon>
        <taxon>Dikarya</taxon>
        <taxon>Ascomycota</taxon>
        <taxon>Pezizomycotina</taxon>
        <taxon>Dothideomycetes</taxon>
        <taxon>Pleosporomycetidae</taxon>
        <taxon>Venturiales</taxon>
        <taxon>Sympoventuriaceae</taxon>
        <taxon>Verruconis</taxon>
    </lineage>
</organism>